<keyword evidence="2" id="KW-0813">Transport</keyword>
<feature type="signal peptide" evidence="1">
    <location>
        <begin position="1"/>
        <end position="19"/>
    </location>
</feature>
<sequence length="446" mass="49855">MKKKLVLLLLFVGFIALLAACGNNGASDASNEGDSNAGEGNKDPVTINLHHWYNEEQDNWHAVIEAFEEEHPHIKVNTITTGNNNSQENREQVDITAASGGKLDVIMLSNEADLNQRVAYGMFEPLNDYIEKVGLNMEETFLVDQSIDGVYYSLPAKYSMMFVMLNKDALDEAGLDIPKEWTWDEFMEYAAALTQGEGSNKRYGTYFEWWPFYRTLALTNHEDAGYVKPDGKTSNMDHPMFRKSLEIRERGEQEGWATPHADVIGAGLNYRTEYFNQRAAMLVTGSFMVAEAGGVPGSPSEFTTAFAPIPTSVKGDPITSGGGVETISIYSGSEHKDEAFEFIYWYTTKGIHLQGKYIPATAGTDYKDIVQRLLEDSPAPEKVDIDSLVHTLEVTNVMRPLIVPYQPELDSVVQNLTDEFLLGSEDMDTTIEKVHQRVQQVIDENN</sequence>
<dbReference type="Pfam" id="PF01547">
    <property type="entry name" value="SBP_bac_1"/>
    <property type="match status" value="1"/>
</dbReference>
<dbReference type="Proteomes" id="UP001230005">
    <property type="component" value="Unassembled WGS sequence"/>
</dbReference>
<evidence type="ECO:0000313" key="2">
    <source>
        <dbReference type="EMBL" id="MDQ0256734.1"/>
    </source>
</evidence>
<protein>
    <submittedName>
        <fullName evidence="2">Multiple sugar transport system substrate-binding protein</fullName>
    </submittedName>
</protein>
<evidence type="ECO:0000256" key="1">
    <source>
        <dbReference type="SAM" id="SignalP"/>
    </source>
</evidence>
<reference evidence="2 3" key="1">
    <citation type="submission" date="2023-07" db="EMBL/GenBank/DDBJ databases">
        <title>Genomic Encyclopedia of Type Strains, Phase IV (KMG-IV): sequencing the most valuable type-strain genomes for metagenomic binning, comparative biology and taxonomic classification.</title>
        <authorList>
            <person name="Goeker M."/>
        </authorList>
    </citation>
    <scope>NUCLEOTIDE SEQUENCE [LARGE SCALE GENOMIC DNA]</scope>
    <source>
        <strain evidence="2 3">DSM 9768</strain>
    </source>
</reference>
<keyword evidence="3" id="KW-1185">Reference proteome</keyword>
<comment type="caution">
    <text evidence="2">The sequence shown here is derived from an EMBL/GenBank/DDBJ whole genome shotgun (WGS) entry which is preliminary data.</text>
</comment>
<dbReference type="SUPFAM" id="SSF53850">
    <property type="entry name" value="Periplasmic binding protein-like II"/>
    <property type="match status" value="1"/>
</dbReference>
<gene>
    <name evidence="2" type="ORF">J2S74_004156</name>
</gene>
<accession>A0ABU0A0R8</accession>
<dbReference type="RefSeq" id="WP_307329341.1">
    <property type="nucleotide sequence ID" value="NZ_JAUSUG010000019.1"/>
</dbReference>
<dbReference type="EMBL" id="JAUSUG010000019">
    <property type="protein sequence ID" value="MDQ0256734.1"/>
    <property type="molecule type" value="Genomic_DNA"/>
</dbReference>
<proteinExistence type="predicted"/>
<evidence type="ECO:0000313" key="3">
    <source>
        <dbReference type="Proteomes" id="UP001230005"/>
    </source>
</evidence>
<name>A0ABU0A0R8_9BACI</name>
<dbReference type="PANTHER" id="PTHR43649:SF30">
    <property type="entry name" value="ABC TRANSPORTER SUBSTRATE-BINDING PROTEIN"/>
    <property type="match status" value="1"/>
</dbReference>
<keyword evidence="1" id="KW-0732">Signal</keyword>
<dbReference type="PANTHER" id="PTHR43649">
    <property type="entry name" value="ARABINOSE-BINDING PROTEIN-RELATED"/>
    <property type="match status" value="1"/>
</dbReference>
<feature type="chain" id="PRO_5046824309" evidence="1">
    <location>
        <begin position="20"/>
        <end position="446"/>
    </location>
</feature>
<dbReference type="InterPro" id="IPR050490">
    <property type="entry name" value="Bact_solute-bd_prot1"/>
</dbReference>
<dbReference type="InterPro" id="IPR006059">
    <property type="entry name" value="SBP"/>
</dbReference>
<organism evidence="2 3">
    <name type="scientific">Evansella vedderi</name>
    <dbReference type="NCBI Taxonomy" id="38282"/>
    <lineage>
        <taxon>Bacteria</taxon>
        <taxon>Bacillati</taxon>
        <taxon>Bacillota</taxon>
        <taxon>Bacilli</taxon>
        <taxon>Bacillales</taxon>
        <taxon>Bacillaceae</taxon>
        <taxon>Evansella</taxon>
    </lineage>
</organism>
<keyword evidence="2" id="KW-0762">Sugar transport</keyword>
<dbReference type="PROSITE" id="PS51257">
    <property type="entry name" value="PROKAR_LIPOPROTEIN"/>
    <property type="match status" value="1"/>
</dbReference>
<dbReference type="Gene3D" id="3.40.190.10">
    <property type="entry name" value="Periplasmic binding protein-like II"/>
    <property type="match status" value="1"/>
</dbReference>